<dbReference type="Pfam" id="PF22667">
    <property type="entry name" value="Lon_lid"/>
    <property type="match status" value="1"/>
</dbReference>
<accession>A0AA86T6U7</accession>
<dbReference type="InterPro" id="IPR003593">
    <property type="entry name" value="AAA+_ATPase"/>
</dbReference>
<dbReference type="InterPro" id="IPR003111">
    <property type="entry name" value="Lon_prtase_N"/>
</dbReference>
<organism evidence="19 20">
    <name type="scientific">Nitrospira tepida</name>
    <dbReference type="NCBI Taxonomy" id="2973512"/>
    <lineage>
        <taxon>Bacteria</taxon>
        <taxon>Pseudomonadati</taxon>
        <taxon>Nitrospirota</taxon>
        <taxon>Nitrospiria</taxon>
        <taxon>Nitrospirales</taxon>
        <taxon>Nitrospiraceae</taxon>
        <taxon>Nitrospira</taxon>
    </lineage>
</organism>
<evidence type="ECO:0000256" key="2">
    <source>
        <dbReference type="ARBA" id="ARBA00022490"/>
    </source>
</evidence>
<dbReference type="NCBIfam" id="TIGR00763">
    <property type="entry name" value="lon"/>
    <property type="match status" value="1"/>
</dbReference>
<dbReference type="InterPro" id="IPR004815">
    <property type="entry name" value="Lon_bac/euk-typ"/>
</dbReference>
<dbReference type="EC" id="3.4.21.53" evidence="9 10"/>
<evidence type="ECO:0000256" key="16">
    <source>
        <dbReference type="SAM" id="MobiDB-lite"/>
    </source>
</evidence>
<comment type="similarity">
    <text evidence="9 10 13 14">Belongs to the peptidase S16 family.</text>
</comment>
<dbReference type="Pfam" id="PF02190">
    <property type="entry name" value="LON_substr_bdg"/>
    <property type="match status" value="1"/>
</dbReference>
<dbReference type="HAMAP" id="MF_01973">
    <property type="entry name" value="lon_bact"/>
    <property type="match status" value="1"/>
</dbReference>
<dbReference type="Gene3D" id="1.20.58.1480">
    <property type="match status" value="1"/>
</dbReference>
<evidence type="ECO:0000256" key="3">
    <source>
        <dbReference type="ARBA" id="ARBA00022670"/>
    </source>
</evidence>
<feature type="domain" description="Lon N-terminal" evidence="18">
    <location>
        <begin position="23"/>
        <end position="218"/>
    </location>
</feature>
<comment type="induction">
    <text evidence="9">By heat shock.</text>
</comment>
<evidence type="ECO:0000256" key="14">
    <source>
        <dbReference type="RuleBase" id="RU000591"/>
    </source>
</evidence>
<keyword evidence="3 9" id="KW-0645">Protease</keyword>
<dbReference type="Pfam" id="PF05362">
    <property type="entry name" value="Lon_C"/>
    <property type="match status" value="1"/>
</dbReference>
<dbReference type="InterPro" id="IPR020568">
    <property type="entry name" value="Ribosomal_Su5_D2-typ_SF"/>
</dbReference>
<dbReference type="InterPro" id="IPR054594">
    <property type="entry name" value="Lon_lid"/>
</dbReference>
<dbReference type="GO" id="GO:0004252">
    <property type="term" value="F:serine-type endopeptidase activity"/>
    <property type="evidence" value="ECO:0007669"/>
    <property type="project" value="UniProtKB-UniRule"/>
</dbReference>
<comment type="catalytic activity">
    <reaction evidence="9 10 13">
        <text>Hydrolysis of proteins in presence of ATP.</text>
        <dbReference type="EC" id="3.4.21.53"/>
    </reaction>
</comment>
<evidence type="ECO:0000256" key="12">
    <source>
        <dbReference type="PIRSR" id="PIRSR001174-2"/>
    </source>
</evidence>
<feature type="region of interest" description="Disordered" evidence="16">
    <location>
        <begin position="793"/>
        <end position="833"/>
    </location>
</feature>
<dbReference type="InterPro" id="IPR027543">
    <property type="entry name" value="Lon_bac"/>
</dbReference>
<dbReference type="AlphaFoldDB" id="A0AA86T6U7"/>
<dbReference type="RefSeq" id="WP_289269434.1">
    <property type="nucleotide sequence ID" value="NZ_OX365700.1"/>
</dbReference>
<feature type="domain" description="Lon proteolytic" evidence="17">
    <location>
        <begin position="606"/>
        <end position="787"/>
    </location>
</feature>
<evidence type="ECO:0000256" key="8">
    <source>
        <dbReference type="ARBA" id="ARBA00023016"/>
    </source>
</evidence>
<evidence type="ECO:0000256" key="9">
    <source>
        <dbReference type="HAMAP-Rule" id="MF_01973"/>
    </source>
</evidence>
<dbReference type="InterPro" id="IPR008269">
    <property type="entry name" value="Lon_proteolytic"/>
</dbReference>
<dbReference type="PROSITE" id="PS01046">
    <property type="entry name" value="LON_SER"/>
    <property type="match status" value="1"/>
</dbReference>
<evidence type="ECO:0000256" key="13">
    <source>
        <dbReference type="PROSITE-ProRule" id="PRU01122"/>
    </source>
</evidence>
<keyword evidence="6 9" id="KW-0720">Serine protease</keyword>
<reference evidence="19" key="1">
    <citation type="submission" date="2022-10" db="EMBL/GenBank/DDBJ databases">
        <authorList>
            <person name="Koch H."/>
        </authorList>
    </citation>
    <scope>NUCLEOTIDE SEQUENCE</scope>
    <source>
        <strain evidence="19">DNF</strain>
    </source>
</reference>
<evidence type="ECO:0000256" key="6">
    <source>
        <dbReference type="ARBA" id="ARBA00022825"/>
    </source>
</evidence>
<keyword evidence="2 9" id="KW-0963">Cytoplasm</keyword>
<dbReference type="GO" id="GO:0006515">
    <property type="term" value="P:protein quality control for misfolded or incompletely synthesized proteins"/>
    <property type="evidence" value="ECO:0007669"/>
    <property type="project" value="UniProtKB-UniRule"/>
</dbReference>
<dbReference type="Gene3D" id="2.30.130.40">
    <property type="entry name" value="LON domain-like"/>
    <property type="match status" value="1"/>
</dbReference>
<dbReference type="GO" id="GO:0016887">
    <property type="term" value="F:ATP hydrolysis activity"/>
    <property type="evidence" value="ECO:0007669"/>
    <property type="project" value="UniProtKB-UniRule"/>
</dbReference>
<dbReference type="InterPro" id="IPR008268">
    <property type="entry name" value="Peptidase_S16_AS"/>
</dbReference>
<feature type="coiled-coil region" evidence="15">
    <location>
        <begin position="251"/>
        <end position="302"/>
    </location>
</feature>
<keyword evidence="20" id="KW-1185">Reference proteome</keyword>
<dbReference type="SUPFAM" id="SSF88697">
    <property type="entry name" value="PUA domain-like"/>
    <property type="match status" value="1"/>
</dbReference>
<dbReference type="PRINTS" id="PR00830">
    <property type="entry name" value="ENDOLAPTASE"/>
</dbReference>
<sequence>MNEPASNDQPVESVSSADVPDQLPLLPVRDIVVFPYMVLPLFVGREMSIKAIEAALAGNRMIFLATQKALDVENPTPDDIHRIGTVGIIMRMLKLPDERIKILVQGIVKARVVDYIQQDPYFSVRIEKVVENKAVAPTLESEALMRTVKEQVERLVSLGKVLIPDVMVVIENLEDPGRLADMVVSNLGLKVDITQSVLEILDPLGRLKQASEILSKEIDVLSMQQKIQAQAKGEMDKTQREYFLREQLKAIQKELGELDERSEEIAEFRKRVKDAKMPEKVLKEVEKQLKRLEKMHPDTAESATVRTYLEWMVELPWSKKSKDNLDIKAAAKVLNEDHYDLEKVKERILEYLAVRKLKDKMKGPILCFAGPPGVGKTSLGKSIARALGREFVRISLGGVRDEAEIRGHRRTYVGALPGRIIQGIKQAGTNNPVFMLDEVDKVGMDFRGDPSAALLEVLDPEQNHAFSDHYLGVPFDLTDVMFIATANLMDPILPALRDRMEIIEIPGYTEEEKLGIALRYIVPRQLTEHGISEKHIQIGEAALRQIISHYTREAGVRNLEREVANVMRKVAKKVAEGKGQCQTITPANLHKYLGVPKFVPDPEQEKDEVGVATGLAWTETGGDVLYIEATAMKGKGHLTLTGQLGDVMKESAQAALSYVRSRAKLLGINPDVFAKTDLHIHVPAGAIPKDGPSAGITMATAIASTLANLQARRDVAMTGEVTLRGRVLPIGGLKEKILAAKRAHITTVILPKRNKKDLDEIPKHLLKGLQFVFAETMDDVIKAGLRRLPVSLTRGNGAHHTRAQKSTRKPVRQAVPAPRRPSRPAPSIHPVHL</sequence>
<dbReference type="GO" id="GO:0034605">
    <property type="term" value="P:cellular response to heat"/>
    <property type="evidence" value="ECO:0007669"/>
    <property type="project" value="UniProtKB-UniRule"/>
</dbReference>
<gene>
    <name evidence="9" type="primary">lon</name>
    <name evidence="19" type="ORF">DNFV4_03146</name>
</gene>
<protein>
    <recommendedName>
        <fullName evidence="9 10">Lon protease</fullName>
        <ecNumber evidence="9 10">3.4.21.53</ecNumber>
    </recommendedName>
    <alternativeName>
        <fullName evidence="9">ATP-dependent protease La</fullName>
    </alternativeName>
</protein>
<evidence type="ECO:0000259" key="17">
    <source>
        <dbReference type="PROSITE" id="PS51786"/>
    </source>
</evidence>
<dbReference type="Proteomes" id="UP001179121">
    <property type="component" value="Chromosome"/>
</dbReference>
<proteinExistence type="evidence at transcript level"/>
<feature type="active site" evidence="9 11">
    <location>
        <position position="736"/>
    </location>
</feature>
<keyword evidence="15" id="KW-0175">Coiled coil</keyword>
<dbReference type="InterPro" id="IPR003959">
    <property type="entry name" value="ATPase_AAA_core"/>
</dbReference>
<dbReference type="PROSITE" id="PS51786">
    <property type="entry name" value="LON_PROTEOLYTIC"/>
    <property type="match status" value="1"/>
</dbReference>
<dbReference type="InterPro" id="IPR027417">
    <property type="entry name" value="P-loop_NTPase"/>
</dbReference>
<dbReference type="Gene3D" id="3.30.230.10">
    <property type="match status" value="1"/>
</dbReference>
<feature type="compositionally biased region" description="Basic residues" evidence="16">
    <location>
        <begin position="797"/>
        <end position="811"/>
    </location>
</feature>
<dbReference type="SUPFAM" id="SSF54211">
    <property type="entry name" value="Ribosomal protein S5 domain 2-like"/>
    <property type="match status" value="1"/>
</dbReference>
<name>A0AA86T6U7_9BACT</name>
<dbReference type="Gene3D" id="3.40.50.300">
    <property type="entry name" value="P-loop containing nucleotide triphosphate hydrolases"/>
    <property type="match status" value="1"/>
</dbReference>
<dbReference type="EMBL" id="OX365700">
    <property type="protein sequence ID" value="CAI4032716.1"/>
    <property type="molecule type" value="Genomic_DNA"/>
</dbReference>
<evidence type="ECO:0000256" key="4">
    <source>
        <dbReference type="ARBA" id="ARBA00022741"/>
    </source>
</evidence>
<evidence type="ECO:0000256" key="7">
    <source>
        <dbReference type="ARBA" id="ARBA00022840"/>
    </source>
</evidence>
<evidence type="ECO:0000259" key="18">
    <source>
        <dbReference type="PROSITE" id="PS51787"/>
    </source>
</evidence>
<evidence type="ECO:0000256" key="1">
    <source>
        <dbReference type="ARBA" id="ARBA00004496"/>
    </source>
</evidence>
<dbReference type="Pfam" id="PF00004">
    <property type="entry name" value="AAA"/>
    <property type="match status" value="1"/>
</dbReference>
<dbReference type="GO" id="GO:0005737">
    <property type="term" value="C:cytoplasm"/>
    <property type="evidence" value="ECO:0007669"/>
    <property type="project" value="UniProtKB-SubCell"/>
</dbReference>
<dbReference type="CDD" id="cd19500">
    <property type="entry name" value="RecA-like_Lon"/>
    <property type="match status" value="1"/>
</dbReference>
<dbReference type="Gene3D" id="1.20.5.5270">
    <property type="match status" value="1"/>
</dbReference>
<evidence type="ECO:0000256" key="15">
    <source>
        <dbReference type="SAM" id="Coils"/>
    </source>
</evidence>
<evidence type="ECO:0000256" key="11">
    <source>
        <dbReference type="PIRSR" id="PIRSR001174-1"/>
    </source>
</evidence>
<dbReference type="NCBIfam" id="NF008053">
    <property type="entry name" value="PRK10787.1"/>
    <property type="match status" value="1"/>
</dbReference>
<keyword evidence="7 9" id="KW-0067">ATP-binding</keyword>
<dbReference type="PANTHER" id="PTHR10046">
    <property type="entry name" value="ATP DEPENDENT LON PROTEASE FAMILY MEMBER"/>
    <property type="match status" value="1"/>
</dbReference>
<keyword evidence="5 9" id="KW-0378">Hydrolase</keyword>
<comment type="function">
    <text evidence="9">ATP-dependent serine protease that mediates the selective degradation of mutant and abnormal proteins as well as certain short-lived regulatory proteins. Required for cellular homeostasis and for survival from DNA damage and developmental changes induced by stress. Degrades polypeptides processively to yield small peptide fragments that are 5 to 10 amino acids long. Binds to DNA in a double-stranded, site-specific manner.</text>
</comment>
<evidence type="ECO:0000313" key="19">
    <source>
        <dbReference type="EMBL" id="CAI4032716.1"/>
    </source>
</evidence>
<dbReference type="InterPro" id="IPR046336">
    <property type="entry name" value="Lon_prtase_N_sf"/>
</dbReference>
<dbReference type="GO" id="GO:0004176">
    <property type="term" value="F:ATP-dependent peptidase activity"/>
    <property type="evidence" value="ECO:0007669"/>
    <property type="project" value="UniProtKB-UniRule"/>
</dbReference>
<dbReference type="SUPFAM" id="SSF52540">
    <property type="entry name" value="P-loop containing nucleoside triphosphate hydrolases"/>
    <property type="match status" value="1"/>
</dbReference>
<dbReference type="SMART" id="SM00464">
    <property type="entry name" value="LON"/>
    <property type="match status" value="1"/>
</dbReference>
<dbReference type="FunFam" id="3.40.50.300:FF:000382">
    <property type="entry name" value="Lon protease homolog 2, peroxisomal"/>
    <property type="match status" value="1"/>
</dbReference>
<dbReference type="GO" id="GO:0005524">
    <property type="term" value="F:ATP binding"/>
    <property type="evidence" value="ECO:0007669"/>
    <property type="project" value="UniProtKB-UniRule"/>
</dbReference>
<evidence type="ECO:0000256" key="10">
    <source>
        <dbReference type="PIRNR" id="PIRNR001174"/>
    </source>
</evidence>
<dbReference type="KEGG" id="nti:DNFV4_03146"/>
<evidence type="ECO:0000256" key="5">
    <source>
        <dbReference type="ARBA" id="ARBA00022801"/>
    </source>
</evidence>
<dbReference type="PROSITE" id="PS51787">
    <property type="entry name" value="LON_N"/>
    <property type="match status" value="1"/>
</dbReference>
<dbReference type="FunFam" id="1.20.5.5270:FF:000002">
    <property type="entry name" value="Lon protease homolog"/>
    <property type="match status" value="1"/>
</dbReference>
<dbReference type="InterPro" id="IPR015947">
    <property type="entry name" value="PUA-like_sf"/>
</dbReference>
<comment type="subunit">
    <text evidence="9 10">Homohexamer. Organized in a ring with a central cavity.</text>
</comment>
<comment type="subcellular location">
    <subcellularLocation>
        <location evidence="1 9 10">Cytoplasm</location>
    </subcellularLocation>
</comment>
<feature type="active site" evidence="9 11">
    <location>
        <position position="693"/>
    </location>
</feature>
<evidence type="ECO:0000313" key="20">
    <source>
        <dbReference type="Proteomes" id="UP001179121"/>
    </source>
</evidence>
<dbReference type="SMART" id="SM00382">
    <property type="entry name" value="AAA"/>
    <property type="match status" value="1"/>
</dbReference>
<keyword evidence="4 9" id="KW-0547">Nucleotide-binding</keyword>
<keyword evidence="8 9" id="KW-0346">Stress response</keyword>
<feature type="binding site" evidence="9 12">
    <location>
        <begin position="370"/>
        <end position="377"/>
    </location>
    <ligand>
        <name>ATP</name>
        <dbReference type="ChEBI" id="CHEBI:30616"/>
    </ligand>
</feature>
<dbReference type="GO" id="GO:0043565">
    <property type="term" value="F:sequence-specific DNA binding"/>
    <property type="evidence" value="ECO:0007669"/>
    <property type="project" value="UniProtKB-UniRule"/>
</dbReference>
<dbReference type="Gene3D" id="1.10.8.60">
    <property type="match status" value="1"/>
</dbReference>
<dbReference type="InterPro" id="IPR014721">
    <property type="entry name" value="Ribsml_uS5_D2-typ_fold_subgr"/>
</dbReference>
<dbReference type="PIRSF" id="PIRSF001174">
    <property type="entry name" value="Lon_proteas"/>
    <property type="match status" value="1"/>
</dbReference>
<dbReference type="InterPro" id="IPR027065">
    <property type="entry name" value="Lon_Prtase"/>
</dbReference>